<evidence type="ECO:0007829" key="8">
    <source>
        <dbReference type="PeptideAtlas" id="A0A498MKT8"/>
    </source>
</evidence>
<reference evidence="6 7" key="1">
    <citation type="submission" date="2018-03" db="EMBL/GenBank/DDBJ databases">
        <title>Draft genome sequence of Rohu Carp (Labeo rohita).</title>
        <authorList>
            <person name="Das P."/>
            <person name="Kushwaha B."/>
            <person name="Joshi C.G."/>
            <person name="Kumar D."/>
            <person name="Nagpure N.S."/>
            <person name="Sahoo L."/>
            <person name="Das S.P."/>
            <person name="Bit A."/>
            <person name="Patnaik S."/>
            <person name="Meher P.K."/>
            <person name="Jayasankar P."/>
            <person name="Koringa P.G."/>
            <person name="Patel N.V."/>
            <person name="Hinsu A.T."/>
            <person name="Kumar R."/>
            <person name="Pandey M."/>
            <person name="Agarwal S."/>
            <person name="Srivastava S."/>
            <person name="Singh M."/>
            <person name="Iquebal M.A."/>
            <person name="Jaiswal S."/>
            <person name="Angadi U.B."/>
            <person name="Kumar N."/>
            <person name="Raza M."/>
            <person name="Shah T.M."/>
            <person name="Rai A."/>
            <person name="Jena J.K."/>
        </authorList>
    </citation>
    <scope>NUCLEOTIDE SEQUENCE [LARGE SCALE GENOMIC DNA]</scope>
    <source>
        <strain evidence="6">DASCIFA01</strain>
        <tissue evidence="6">Testis</tissue>
    </source>
</reference>
<dbReference type="Pfam" id="PF25083">
    <property type="entry name" value="GIPC1_GH1"/>
    <property type="match status" value="1"/>
</dbReference>
<keyword evidence="7" id="KW-1185">Reference proteome</keyword>
<dbReference type="InterPro" id="IPR043136">
    <property type="entry name" value="B30.2/SPRY_sf"/>
</dbReference>
<comment type="similarity">
    <text evidence="1">Belongs to the GIPC family.</text>
</comment>
<dbReference type="SMART" id="SM00228">
    <property type="entry name" value="PDZ"/>
    <property type="match status" value="1"/>
</dbReference>
<dbReference type="InterPro" id="IPR006574">
    <property type="entry name" value="PRY"/>
</dbReference>
<dbReference type="Gene3D" id="2.30.42.10">
    <property type="match status" value="1"/>
</dbReference>
<name>A0A498MKT8_LABRO</name>
<dbReference type="Proteomes" id="UP000290572">
    <property type="component" value="Unassembled WGS sequence"/>
</dbReference>
<dbReference type="PANTHER" id="PTHR12259:SF4">
    <property type="entry name" value="PDZ DOMAIN-CONTAINING PROTEIN GIPC1"/>
    <property type="match status" value="1"/>
</dbReference>
<dbReference type="InterPro" id="IPR003877">
    <property type="entry name" value="SPRY_dom"/>
</dbReference>
<evidence type="ECO:0000256" key="2">
    <source>
        <dbReference type="SAM" id="MobiDB-lite"/>
    </source>
</evidence>
<dbReference type="AlphaFoldDB" id="A0A498MKT8"/>
<dbReference type="CDD" id="cd21180">
    <property type="entry name" value="GH2_GIPC"/>
    <property type="match status" value="1"/>
</dbReference>
<evidence type="ECO:0000256" key="1">
    <source>
        <dbReference type="ARBA" id="ARBA00009011"/>
    </source>
</evidence>
<dbReference type="Pfam" id="PF13765">
    <property type="entry name" value="PRY"/>
    <property type="match status" value="1"/>
</dbReference>
<accession>A0A498MKT8</accession>
<dbReference type="PROSITE" id="PS50188">
    <property type="entry name" value="B302_SPRY"/>
    <property type="match status" value="1"/>
</dbReference>
<feature type="domain" description="B30.2/SPRY" evidence="4">
    <location>
        <begin position="512"/>
        <end position="702"/>
    </location>
</feature>
<feature type="region of interest" description="Disordered" evidence="2">
    <location>
        <begin position="1"/>
        <end position="58"/>
    </location>
</feature>
<dbReference type="Gene3D" id="2.60.120.920">
    <property type="match status" value="1"/>
</dbReference>
<evidence type="ECO:0000259" key="4">
    <source>
        <dbReference type="PROSITE" id="PS50188"/>
    </source>
</evidence>
<gene>
    <name evidence="6" type="ORF">ROHU_007171</name>
    <name evidence="5" type="ORF">ROHU_034258</name>
</gene>
<dbReference type="CDD" id="cd12893">
    <property type="entry name" value="SPRY_PRY_TRIM35"/>
    <property type="match status" value="1"/>
</dbReference>
<proteinExistence type="evidence at protein level"/>
<comment type="caution">
    <text evidence="6">The sequence shown here is derived from an EMBL/GenBank/DDBJ whole genome shotgun (WGS) entry which is preliminary data.</text>
</comment>
<dbReference type="InterPro" id="IPR017379">
    <property type="entry name" value="GIPC1/2/3"/>
</dbReference>
<dbReference type="EMBL" id="QBIY01012656">
    <property type="protein sequence ID" value="RXN19954.1"/>
    <property type="molecule type" value="Genomic_DNA"/>
</dbReference>
<dbReference type="FunFam" id="2.60.120.920:FF:000004">
    <property type="entry name" value="Butyrophilin subfamily 1 member A1"/>
    <property type="match status" value="1"/>
</dbReference>
<evidence type="ECO:0000313" key="7">
    <source>
        <dbReference type="Proteomes" id="UP000290572"/>
    </source>
</evidence>
<protein>
    <submittedName>
        <fullName evidence="6">PDZ domain-containing GIPC1-like protein</fullName>
    </submittedName>
</protein>
<feature type="compositionally biased region" description="Basic residues" evidence="2">
    <location>
        <begin position="1"/>
        <end position="11"/>
    </location>
</feature>
<dbReference type="EMBL" id="QBIY01013466">
    <property type="protein sequence ID" value="RXN03934.1"/>
    <property type="molecule type" value="Genomic_DNA"/>
</dbReference>
<dbReference type="SUPFAM" id="SSF50156">
    <property type="entry name" value="PDZ domain-like"/>
    <property type="match status" value="1"/>
</dbReference>
<dbReference type="InterPro" id="IPR036034">
    <property type="entry name" value="PDZ_sf"/>
</dbReference>
<sequence>MPLGLGRRKKASPLVENEEAEPIRAGLNVPGLDGLDGGRVSLGEGAAREGLPPPPTSLRPRLIFHTQLAHGSPTGRIEGFSNVRELYAKIGEAFGIPPTEVMFCTLNTHKVDMDKLLGGQIGLEDFIFAHVKGQKKEVEVFKGEDALGLTITDNGAGYAFIKRIREGSIIHQIQVINVGDMIESINGQILIGCRHYEVAKMLKELPKGKTFVLKLVEPLKAFDMISQRSGSRSGSAQLGTGRGTLRLRSKGPATVEELPSAFEEKAIEKVDDLLESYMGIRDSELAATMVELGKDKKNPDEFAEALDETLGDFAFPDEFVFDVWGAIGDAKGFWNKKAAKRECPVCRRKCSLTEPTISLALKNVCDAIAQEQKEEMRQIVIPLKKSLRCLYEAKQECDDITVHIKNQRQQTEKQIREEFEELRQFLQKEEAARIAVLAKEEETKKQTIKNKTDIIARDIVTFSQAVVAIENEIANNDSLFLQNYKNAKRRAQITFCEPESIPDSLIDVAEHITSLKFRVWEKMQSLVEYTPVTLDPNTAYPCLSLNKNLTSVSNTGTMKKLPNNPERFDHFVFVMGSKGFASGCHSWEVDVGQNNDWVIGVVKASVARKGKISGCPEGGFWTIALSDGKYTAMTTPNTPLNLKGHLERVRVKIDYNAGEVSFFDSVGVTPIYTFNDHFTETMFPFFCPGANINGNNPGPLKICPVRVAVWNSASW</sequence>
<dbReference type="SUPFAM" id="SSF49899">
    <property type="entry name" value="Concanavalin A-like lectins/glucanases"/>
    <property type="match status" value="1"/>
</dbReference>
<dbReference type="PRINTS" id="PR01407">
    <property type="entry name" value="BUTYPHLNCDUF"/>
</dbReference>
<dbReference type="Pfam" id="PF25082">
    <property type="entry name" value="GIPC1_GH2"/>
    <property type="match status" value="1"/>
</dbReference>
<evidence type="ECO:0000313" key="5">
    <source>
        <dbReference type="EMBL" id="RXN03934.1"/>
    </source>
</evidence>
<dbReference type="InterPro" id="IPR003879">
    <property type="entry name" value="Butyrophylin_SPRY"/>
</dbReference>
<dbReference type="PANTHER" id="PTHR12259">
    <property type="entry name" value="RGS-GAIP INTERACTING PROTEIN GIPC"/>
    <property type="match status" value="1"/>
</dbReference>
<evidence type="ECO:0000313" key="6">
    <source>
        <dbReference type="EMBL" id="RXN19954.1"/>
    </source>
</evidence>
<dbReference type="InterPro" id="IPR001870">
    <property type="entry name" value="B30.2/SPRY"/>
</dbReference>
<keyword evidence="8" id="KW-1267">Proteomics identification</keyword>
<dbReference type="SMART" id="SM00449">
    <property type="entry name" value="SPRY"/>
    <property type="match status" value="1"/>
</dbReference>
<dbReference type="SMART" id="SM00589">
    <property type="entry name" value="PRY"/>
    <property type="match status" value="1"/>
</dbReference>
<dbReference type="Pfam" id="PF00595">
    <property type="entry name" value="PDZ"/>
    <property type="match status" value="1"/>
</dbReference>
<feature type="domain" description="PDZ" evidence="3">
    <location>
        <begin position="137"/>
        <end position="217"/>
    </location>
</feature>
<dbReference type="CDD" id="cd23077">
    <property type="entry name" value="PDZ_GIPC1"/>
    <property type="match status" value="1"/>
</dbReference>
<dbReference type="Pfam" id="PF00622">
    <property type="entry name" value="SPRY"/>
    <property type="match status" value="1"/>
</dbReference>
<dbReference type="PROSITE" id="PS50106">
    <property type="entry name" value="PDZ"/>
    <property type="match status" value="1"/>
</dbReference>
<organism evidence="6 7">
    <name type="scientific">Labeo rohita</name>
    <name type="common">Indian major carp</name>
    <name type="synonym">Cyprinus rohita</name>
    <dbReference type="NCBI Taxonomy" id="84645"/>
    <lineage>
        <taxon>Eukaryota</taxon>
        <taxon>Metazoa</taxon>
        <taxon>Chordata</taxon>
        <taxon>Craniata</taxon>
        <taxon>Vertebrata</taxon>
        <taxon>Euteleostomi</taxon>
        <taxon>Actinopterygii</taxon>
        <taxon>Neopterygii</taxon>
        <taxon>Teleostei</taxon>
        <taxon>Ostariophysi</taxon>
        <taxon>Cypriniformes</taxon>
        <taxon>Cyprinidae</taxon>
        <taxon>Labeoninae</taxon>
        <taxon>Labeonini</taxon>
        <taxon>Labeo</taxon>
    </lineage>
</organism>
<dbReference type="FunFam" id="2.30.42.10:FF:000097">
    <property type="entry name" value="PDZ domain-containing protein GIPC1 isoform 1"/>
    <property type="match status" value="1"/>
</dbReference>
<dbReference type="InterPro" id="IPR056814">
    <property type="entry name" value="GIPC1-3_GH1"/>
</dbReference>
<dbReference type="InterPro" id="IPR001478">
    <property type="entry name" value="PDZ"/>
</dbReference>
<dbReference type="STRING" id="84645.A0A498MKT8"/>
<dbReference type="InterPro" id="IPR055349">
    <property type="entry name" value="GH2_GIPC"/>
</dbReference>
<evidence type="ECO:0000259" key="3">
    <source>
        <dbReference type="PROSITE" id="PS50106"/>
    </source>
</evidence>
<dbReference type="InterPro" id="IPR013320">
    <property type="entry name" value="ConA-like_dom_sf"/>
</dbReference>